<accession>A0A1I3UDK9</accession>
<keyword evidence="3 4" id="KW-0472">Membrane</keyword>
<dbReference type="STRING" id="240302.BN982_03160"/>
<reference evidence="8" key="1">
    <citation type="submission" date="2016-10" db="EMBL/GenBank/DDBJ databases">
        <authorList>
            <person name="Varghese N."/>
            <person name="Submissions S."/>
        </authorList>
    </citation>
    <scope>NUCLEOTIDE SEQUENCE [LARGE SCALE GENOMIC DNA]</scope>
    <source>
        <strain evidence="8">CGMCC 1.3704</strain>
    </source>
</reference>
<protein>
    <submittedName>
        <fullName evidence="7">Spore germination protein KA</fullName>
    </submittedName>
</protein>
<feature type="region of interest" description="Disordered" evidence="5">
    <location>
        <begin position="511"/>
        <end position="539"/>
    </location>
</feature>
<evidence type="ECO:0000256" key="3">
    <source>
        <dbReference type="ARBA" id="ARBA00023136"/>
    </source>
</evidence>
<evidence type="ECO:0000313" key="7">
    <source>
        <dbReference type="EMBL" id="SFJ81090.1"/>
    </source>
</evidence>
<proteinExistence type="inferred from homology"/>
<evidence type="ECO:0000313" key="8">
    <source>
        <dbReference type="Proteomes" id="UP000183557"/>
    </source>
</evidence>
<dbReference type="RefSeq" id="WP_075036228.1">
    <property type="nucleotide sequence ID" value="NZ_FOSB01000004.1"/>
</dbReference>
<evidence type="ECO:0000256" key="1">
    <source>
        <dbReference type="ARBA" id="ARBA00004141"/>
    </source>
</evidence>
<dbReference type="OrthoDB" id="9772630at2"/>
<dbReference type="PIRSF" id="PIRSF005690">
    <property type="entry name" value="GerBA"/>
    <property type="match status" value="1"/>
</dbReference>
<sequence length="539" mass="59861">MNIWNRYKKKMQRNKKKDQDASNENENSIDKNLSVNINKLKQDLGDSSDLVIRHFEMGGEPLVEIAAVYMSGLVDEKNVNEFVSGALNVEASIEKRAQEYRGVNSFDFIKAHAHSVEKVTVVSEWDKLLLAVLSGYTVILVDGYEEAISGDTQGGETRGVTEPSTQLVIRGPKVAFTESLGTNISLVRRYLKSPDLRFETMQVGSISKTDVAVMYMKGIASEKVLREIKKRLTKIEVEDIIDSGYIEQYIQDASFTLFPTIYNSERPDAIVGNLMEGRIAIIVDGTPFVLVAPALFIQFFHTPSDYYQNFVISSFLRLLRVISFTISLLTPSLYIALTTFHPQMIPTPLLISFAAQQEGVPFPLFMEVLIMEFTFEIIREAGLRMPRAVGQAVSIVGGLVLGQAAVQAGIVSATTIIVVALTGIASFAFPSYNMGVAPRILRFSLMIIAGSFGLYGVLMALFILIAHMSSLRSFGTPYLSPFAPFIWSDIKDSIIRQPLWSMITRPRLISQQNVQRQEKGQKPAPPDAVDSNSNKEKGD</sequence>
<evidence type="ECO:0000256" key="2">
    <source>
        <dbReference type="ARBA" id="ARBA00005278"/>
    </source>
</evidence>
<keyword evidence="8" id="KW-1185">Reference proteome</keyword>
<dbReference type="InterPro" id="IPR004995">
    <property type="entry name" value="Spore_Ger"/>
</dbReference>
<dbReference type="PANTHER" id="PTHR22550">
    <property type="entry name" value="SPORE GERMINATION PROTEIN"/>
    <property type="match status" value="1"/>
</dbReference>
<feature type="compositionally biased region" description="Basic residues" evidence="5">
    <location>
        <begin position="1"/>
        <end position="16"/>
    </location>
</feature>
<dbReference type="PANTHER" id="PTHR22550:SF5">
    <property type="entry name" value="LEUCINE ZIPPER PROTEIN 4"/>
    <property type="match status" value="1"/>
</dbReference>
<dbReference type="GO" id="GO:0009847">
    <property type="term" value="P:spore germination"/>
    <property type="evidence" value="ECO:0007669"/>
    <property type="project" value="UniProtKB-UniRule"/>
</dbReference>
<feature type="transmembrane region" description="Helical" evidence="6">
    <location>
        <begin position="318"/>
        <end position="340"/>
    </location>
</feature>
<gene>
    <name evidence="7" type="ORF">SAMN04487936_104273</name>
</gene>
<dbReference type="Proteomes" id="UP000183557">
    <property type="component" value="Unassembled WGS sequence"/>
</dbReference>
<dbReference type="InterPro" id="IPR050768">
    <property type="entry name" value="UPF0353/GerABKA_families"/>
</dbReference>
<evidence type="ECO:0000256" key="4">
    <source>
        <dbReference type="PIRNR" id="PIRNR005690"/>
    </source>
</evidence>
<keyword evidence="6" id="KW-1133">Transmembrane helix</keyword>
<feature type="transmembrane region" description="Helical" evidence="6">
    <location>
        <begin position="440"/>
        <end position="465"/>
    </location>
</feature>
<organism evidence="7 8">
    <name type="scientific">Halobacillus dabanensis</name>
    <dbReference type="NCBI Taxonomy" id="240302"/>
    <lineage>
        <taxon>Bacteria</taxon>
        <taxon>Bacillati</taxon>
        <taxon>Bacillota</taxon>
        <taxon>Bacilli</taxon>
        <taxon>Bacillales</taxon>
        <taxon>Bacillaceae</taxon>
        <taxon>Halobacillus</taxon>
    </lineage>
</organism>
<evidence type="ECO:0000256" key="5">
    <source>
        <dbReference type="SAM" id="MobiDB-lite"/>
    </source>
</evidence>
<feature type="region of interest" description="Disordered" evidence="5">
    <location>
        <begin position="1"/>
        <end position="27"/>
    </location>
</feature>
<dbReference type="Pfam" id="PF03323">
    <property type="entry name" value="GerA"/>
    <property type="match status" value="1"/>
</dbReference>
<feature type="transmembrane region" description="Helical" evidence="6">
    <location>
        <begin position="399"/>
        <end position="428"/>
    </location>
</feature>
<dbReference type="GO" id="GO:0005886">
    <property type="term" value="C:plasma membrane"/>
    <property type="evidence" value="ECO:0007669"/>
    <property type="project" value="UniProtKB-SubCell"/>
</dbReference>
<evidence type="ECO:0000256" key="6">
    <source>
        <dbReference type="SAM" id="Phobius"/>
    </source>
</evidence>
<comment type="similarity">
    <text evidence="2 4">Belongs to the GerABKA family.</text>
</comment>
<name>A0A1I3UDK9_HALDA</name>
<dbReference type="EMBL" id="FOSB01000004">
    <property type="protein sequence ID" value="SFJ81090.1"/>
    <property type="molecule type" value="Genomic_DNA"/>
</dbReference>
<keyword evidence="6" id="KW-0812">Transmembrane</keyword>
<comment type="subcellular location">
    <subcellularLocation>
        <location evidence="4">Cell membrane</location>
    </subcellularLocation>
    <subcellularLocation>
        <location evidence="1">Membrane</location>
        <topology evidence="1">Multi-pass membrane protein</topology>
    </subcellularLocation>
</comment>
<dbReference type="AlphaFoldDB" id="A0A1I3UDK9"/>